<gene>
    <name evidence="2" type="ORF">A4H97_03090</name>
</gene>
<evidence type="ECO:0000313" key="2">
    <source>
        <dbReference type="EMBL" id="OQP50825.1"/>
    </source>
</evidence>
<name>A0A1V9EY01_9BACT</name>
<dbReference type="CDD" id="cd00761">
    <property type="entry name" value="Glyco_tranf_GTA_type"/>
    <property type="match status" value="1"/>
</dbReference>
<dbReference type="Pfam" id="PF00535">
    <property type="entry name" value="Glycos_transf_2"/>
    <property type="match status" value="1"/>
</dbReference>
<evidence type="ECO:0000313" key="3">
    <source>
        <dbReference type="Proteomes" id="UP000192610"/>
    </source>
</evidence>
<dbReference type="STRING" id="354355.SAMN05660816_00323"/>
<reference evidence="3" key="1">
    <citation type="submission" date="2016-04" db="EMBL/GenBank/DDBJ databases">
        <authorList>
            <person name="Chen L."/>
            <person name="Zhuang W."/>
            <person name="Wang G."/>
        </authorList>
    </citation>
    <scope>NUCLEOTIDE SEQUENCE [LARGE SCALE GENOMIC DNA]</scope>
    <source>
        <strain evidence="3">17621</strain>
    </source>
</reference>
<protein>
    <recommendedName>
        <fullName evidence="1">Glycosyltransferase 2-like domain-containing protein</fullName>
    </recommendedName>
</protein>
<dbReference type="PANTHER" id="PTHR43685:SF2">
    <property type="entry name" value="GLYCOSYLTRANSFERASE 2-LIKE DOMAIN-CONTAINING PROTEIN"/>
    <property type="match status" value="1"/>
</dbReference>
<dbReference type="InterPro" id="IPR001173">
    <property type="entry name" value="Glyco_trans_2-like"/>
</dbReference>
<sequence length="313" mass="36001">MKISVVIPVKNRANLIGQTLHSVFAQTLQPFEVIVVDDHSTDDLKGALSEFGNKVTLLTSDGTGPGAARNKGLKYASGEAIQFLDSDDLLSRNKFQVQAKLLKEDSVNFVYGPYVKAMEERCKWQQADVVMQYHPLPGRSLKNLVLEGWCLTQTILFNKHFLNKVGWWREDLMTHEDYEYGLRIALHANNYVHENETCVLYRQHQAQLTDQTVMEIKRAKNLETCLKIMQANINFKPVLHSLLMFYGNAASNKQFLSKMDTEATRHIYLKDYFCMMYRRLITKYELTKTKTGWSSIYGASNSKELFAAYLNLF</sequence>
<dbReference type="RefSeq" id="WP_081199265.1">
    <property type="nucleotide sequence ID" value="NZ_FOCZ01000001.1"/>
</dbReference>
<dbReference type="InterPro" id="IPR050834">
    <property type="entry name" value="Glycosyltransf_2"/>
</dbReference>
<comment type="caution">
    <text evidence="2">The sequence shown here is derived from an EMBL/GenBank/DDBJ whole genome shotgun (WGS) entry which is preliminary data.</text>
</comment>
<proteinExistence type="predicted"/>
<dbReference type="PANTHER" id="PTHR43685">
    <property type="entry name" value="GLYCOSYLTRANSFERASE"/>
    <property type="match status" value="1"/>
</dbReference>
<keyword evidence="3" id="KW-1185">Reference proteome</keyword>
<dbReference type="AlphaFoldDB" id="A0A1V9EY01"/>
<organism evidence="2 3">
    <name type="scientific">Niastella yeongjuensis</name>
    <dbReference type="NCBI Taxonomy" id="354355"/>
    <lineage>
        <taxon>Bacteria</taxon>
        <taxon>Pseudomonadati</taxon>
        <taxon>Bacteroidota</taxon>
        <taxon>Chitinophagia</taxon>
        <taxon>Chitinophagales</taxon>
        <taxon>Chitinophagaceae</taxon>
        <taxon>Niastella</taxon>
    </lineage>
</organism>
<dbReference type="EMBL" id="LVXG01000012">
    <property type="protein sequence ID" value="OQP50825.1"/>
    <property type="molecule type" value="Genomic_DNA"/>
</dbReference>
<dbReference type="InterPro" id="IPR029044">
    <property type="entry name" value="Nucleotide-diphossugar_trans"/>
</dbReference>
<feature type="domain" description="Glycosyltransferase 2-like" evidence="1">
    <location>
        <begin position="4"/>
        <end position="136"/>
    </location>
</feature>
<dbReference type="SUPFAM" id="SSF53448">
    <property type="entry name" value="Nucleotide-diphospho-sugar transferases"/>
    <property type="match status" value="1"/>
</dbReference>
<dbReference type="OrthoDB" id="9801954at2"/>
<evidence type="ECO:0000259" key="1">
    <source>
        <dbReference type="Pfam" id="PF00535"/>
    </source>
</evidence>
<accession>A0A1V9EY01</accession>
<dbReference type="Proteomes" id="UP000192610">
    <property type="component" value="Unassembled WGS sequence"/>
</dbReference>
<dbReference type="Gene3D" id="3.90.550.10">
    <property type="entry name" value="Spore Coat Polysaccharide Biosynthesis Protein SpsA, Chain A"/>
    <property type="match status" value="1"/>
</dbReference>